<dbReference type="EMBL" id="OX451741">
    <property type="protein sequence ID" value="CAI8617835.1"/>
    <property type="molecule type" value="Genomic_DNA"/>
</dbReference>
<evidence type="ECO:0000313" key="1">
    <source>
        <dbReference type="EMBL" id="CAI8617835.1"/>
    </source>
</evidence>
<dbReference type="AlphaFoldDB" id="A0AAV1B927"/>
<organism evidence="1 2">
    <name type="scientific">Vicia faba</name>
    <name type="common">Broad bean</name>
    <name type="synonym">Faba vulgaris</name>
    <dbReference type="NCBI Taxonomy" id="3906"/>
    <lineage>
        <taxon>Eukaryota</taxon>
        <taxon>Viridiplantae</taxon>
        <taxon>Streptophyta</taxon>
        <taxon>Embryophyta</taxon>
        <taxon>Tracheophyta</taxon>
        <taxon>Spermatophyta</taxon>
        <taxon>Magnoliopsida</taxon>
        <taxon>eudicotyledons</taxon>
        <taxon>Gunneridae</taxon>
        <taxon>Pentapetalae</taxon>
        <taxon>rosids</taxon>
        <taxon>fabids</taxon>
        <taxon>Fabales</taxon>
        <taxon>Fabaceae</taxon>
        <taxon>Papilionoideae</taxon>
        <taxon>50 kb inversion clade</taxon>
        <taxon>NPAAA clade</taxon>
        <taxon>Hologalegina</taxon>
        <taxon>IRL clade</taxon>
        <taxon>Fabeae</taxon>
        <taxon>Vicia</taxon>
    </lineage>
</organism>
<dbReference type="Proteomes" id="UP001157006">
    <property type="component" value="Chromosome 6"/>
</dbReference>
<protein>
    <submittedName>
        <fullName evidence="1">Uncharacterized protein</fullName>
    </submittedName>
</protein>
<keyword evidence="2" id="KW-1185">Reference proteome</keyword>
<name>A0AAV1B927_VICFA</name>
<proteinExistence type="predicted"/>
<sequence>MSSGENLEIYLPVSAARECNLGWLRNWCVITSSTASRLNIPWCYMHLATKEKEQAAGFRRKRVNKQKRGKAQSAHHLHILLDFIRDTKLGFPFHCFHAHQSVLHISFSLLHYYYYGVVQLSLMEDENYN</sequence>
<evidence type="ECO:0000313" key="2">
    <source>
        <dbReference type="Proteomes" id="UP001157006"/>
    </source>
</evidence>
<accession>A0AAV1B927</accession>
<reference evidence="1 2" key="1">
    <citation type="submission" date="2023-01" db="EMBL/GenBank/DDBJ databases">
        <authorList>
            <person name="Kreplak J."/>
        </authorList>
    </citation>
    <scope>NUCLEOTIDE SEQUENCE [LARGE SCALE GENOMIC DNA]</scope>
</reference>
<gene>
    <name evidence="1" type="ORF">VFH_VI095000</name>
</gene>